<dbReference type="InterPro" id="IPR036282">
    <property type="entry name" value="Glutathione-S-Trfase_C_sf"/>
</dbReference>
<evidence type="ECO:0000313" key="7">
    <source>
        <dbReference type="EMBL" id="OCL02661.1"/>
    </source>
</evidence>
<dbReference type="Pfam" id="PF00043">
    <property type="entry name" value="GST_C"/>
    <property type="match status" value="1"/>
</dbReference>
<gene>
    <name evidence="7" type="ORF">AOQ84DRAFT_269165</name>
</gene>
<dbReference type="AlphaFoldDB" id="A0A8E2EQ06"/>
<evidence type="ECO:0000259" key="6">
    <source>
        <dbReference type="PROSITE" id="PS50405"/>
    </source>
</evidence>
<reference evidence="7 8" key="1">
    <citation type="journal article" date="2016" name="Nat. Commun.">
        <title>Ectomycorrhizal ecology is imprinted in the genome of the dominant symbiotic fungus Cenococcum geophilum.</title>
        <authorList>
            <consortium name="DOE Joint Genome Institute"/>
            <person name="Peter M."/>
            <person name="Kohler A."/>
            <person name="Ohm R.A."/>
            <person name="Kuo A."/>
            <person name="Krutzmann J."/>
            <person name="Morin E."/>
            <person name="Arend M."/>
            <person name="Barry K.W."/>
            <person name="Binder M."/>
            <person name="Choi C."/>
            <person name="Clum A."/>
            <person name="Copeland A."/>
            <person name="Grisel N."/>
            <person name="Haridas S."/>
            <person name="Kipfer T."/>
            <person name="LaButti K."/>
            <person name="Lindquist E."/>
            <person name="Lipzen A."/>
            <person name="Maire R."/>
            <person name="Meier B."/>
            <person name="Mihaltcheva S."/>
            <person name="Molinier V."/>
            <person name="Murat C."/>
            <person name="Poggeler S."/>
            <person name="Quandt C.A."/>
            <person name="Sperisen C."/>
            <person name="Tritt A."/>
            <person name="Tisserant E."/>
            <person name="Crous P.W."/>
            <person name="Henrissat B."/>
            <person name="Nehls U."/>
            <person name="Egli S."/>
            <person name="Spatafora J.W."/>
            <person name="Grigoriev I.V."/>
            <person name="Martin F.M."/>
        </authorList>
    </citation>
    <scope>NUCLEOTIDE SEQUENCE [LARGE SCALE GENOMIC DNA]</scope>
    <source>
        <strain evidence="7 8">CBS 207.34</strain>
    </source>
</reference>
<evidence type="ECO:0000256" key="3">
    <source>
        <dbReference type="ARBA" id="ARBA00022679"/>
    </source>
</evidence>
<dbReference type="GO" id="GO:0004364">
    <property type="term" value="F:glutathione transferase activity"/>
    <property type="evidence" value="ECO:0007669"/>
    <property type="project" value="UniProtKB-EC"/>
</dbReference>
<evidence type="ECO:0000256" key="2">
    <source>
        <dbReference type="ARBA" id="ARBA00012452"/>
    </source>
</evidence>
<organism evidence="7 8">
    <name type="scientific">Glonium stellatum</name>
    <dbReference type="NCBI Taxonomy" id="574774"/>
    <lineage>
        <taxon>Eukaryota</taxon>
        <taxon>Fungi</taxon>
        <taxon>Dikarya</taxon>
        <taxon>Ascomycota</taxon>
        <taxon>Pezizomycotina</taxon>
        <taxon>Dothideomycetes</taxon>
        <taxon>Pleosporomycetidae</taxon>
        <taxon>Gloniales</taxon>
        <taxon>Gloniaceae</taxon>
        <taxon>Glonium</taxon>
    </lineage>
</organism>
<dbReference type="OrthoDB" id="2789670at2759"/>
<sequence length="227" mass="25275">IANDRITLYVKKASPTSTANTVKPLILLEALSIPHSIHIIDSTTTETWFHTVNPYKMVPAMEDVVVAESEHPSNEERINVFDSSACLLYLVDKYDKEGVFGGKGLRERASVISWLMGYTAGLGATGKSWLMLKPKNVGDVAMSVFVTWIRNEYAILDWRLSEPDQEYIALPARPTIADIAILPLANEKVAATAEICFDDYPALKRWSERMAKLPYVAKALNRVGKFG</sequence>
<dbReference type="InterPro" id="IPR004046">
    <property type="entry name" value="GST_C"/>
</dbReference>
<dbReference type="PROSITE" id="PS50404">
    <property type="entry name" value="GST_NTER"/>
    <property type="match status" value="1"/>
</dbReference>
<feature type="non-terminal residue" evidence="7">
    <location>
        <position position="1"/>
    </location>
</feature>
<evidence type="ECO:0000256" key="4">
    <source>
        <dbReference type="ARBA" id="ARBA00047960"/>
    </source>
</evidence>
<dbReference type="SUPFAM" id="SSF52833">
    <property type="entry name" value="Thioredoxin-like"/>
    <property type="match status" value="1"/>
</dbReference>
<dbReference type="PROSITE" id="PS50405">
    <property type="entry name" value="GST_CTER"/>
    <property type="match status" value="1"/>
</dbReference>
<protein>
    <recommendedName>
        <fullName evidence="2">glutathione transferase</fullName>
        <ecNumber evidence="2">2.5.1.18</ecNumber>
    </recommendedName>
</protein>
<comment type="catalytic activity">
    <reaction evidence="4">
        <text>RX + glutathione = an S-substituted glutathione + a halide anion + H(+)</text>
        <dbReference type="Rhea" id="RHEA:16437"/>
        <dbReference type="ChEBI" id="CHEBI:15378"/>
        <dbReference type="ChEBI" id="CHEBI:16042"/>
        <dbReference type="ChEBI" id="CHEBI:17792"/>
        <dbReference type="ChEBI" id="CHEBI:57925"/>
        <dbReference type="ChEBI" id="CHEBI:90779"/>
        <dbReference type="EC" id="2.5.1.18"/>
    </reaction>
</comment>
<evidence type="ECO:0000256" key="1">
    <source>
        <dbReference type="ARBA" id="ARBA00007409"/>
    </source>
</evidence>
<feature type="non-terminal residue" evidence="7">
    <location>
        <position position="227"/>
    </location>
</feature>
<dbReference type="Pfam" id="PF13409">
    <property type="entry name" value="GST_N_2"/>
    <property type="match status" value="1"/>
</dbReference>
<keyword evidence="8" id="KW-1185">Reference proteome</keyword>
<dbReference type="Proteomes" id="UP000250140">
    <property type="component" value="Unassembled WGS sequence"/>
</dbReference>
<dbReference type="SUPFAM" id="SSF47616">
    <property type="entry name" value="GST C-terminal domain-like"/>
    <property type="match status" value="1"/>
</dbReference>
<name>A0A8E2EQ06_9PEZI</name>
<dbReference type="InterPro" id="IPR036249">
    <property type="entry name" value="Thioredoxin-like_sf"/>
</dbReference>
<dbReference type="PANTHER" id="PTHR44051">
    <property type="entry name" value="GLUTATHIONE S-TRANSFERASE-RELATED"/>
    <property type="match status" value="1"/>
</dbReference>
<dbReference type="InterPro" id="IPR004045">
    <property type="entry name" value="Glutathione_S-Trfase_N"/>
</dbReference>
<dbReference type="EMBL" id="KV750914">
    <property type="protein sequence ID" value="OCL02661.1"/>
    <property type="molecule type" value="Genomic_DNA"/>
</dbReference>
<comment type="similarity">
    <text evidence="1">Belongs to the GST superfamily.</text>
</comment>
<evidence type="ECO:0000313" key="8">
    <source>
        <dbReference type="Proteomes" id="UP000250140"/>
    </source>
</evidence>
<dbReference type="Gene3D" id="1.20.1050.130">
    <property type="match status" value="1"/>
</dbReference>
<dbReference type="EC" id="2.5.1.18" evidence="2"/>
<feature type="domain" description="GST C-terminal" evidence="6">
    <location>
        <begin position="104"/>
        <end position="227"/>
    </location>
</feature>
<keyword evidence="3 7" id="KW-0808">Transferase</keyword>
<evidence type="ECO:0000259" key="5">
    <source>
        <dbReference type="PROSITE" id="PS50404"/>
    </source>
</evidence>
<dbReference type="PANTHER" id="PTHR44051:SF20">
    <property type="entry name" value="GLUTATHIONE TRANSFERASE 1 (EUROFUNG)"/>
    <property type="match status" value="1"/>
</dbReference>
<accession>A0A8E2EQ06</accession>
<dbReference type="InterPro" id="IPR010987">
    <property type="entry name" value="Glutathione-S-Trfase_C-like"/>
</dbReference>
<feature type="domain" description="GST N-terminal" evidence="5">
    <location>
        <begin position="8"/>
        <end position="98"/>
    </location>
</feature>
<proteinExistence type="inferred from homology"/>